<dbReference type="Gene3D" id="1.10.10.1320">
    <property type="entry name" value="Anti-sigma factor, zinc-finger domain"/>
    <property type="match status" value="1"/>
</dbReference>
<proteinExistence type="predicted"/>
<dbReference type="AlphaFoldDB" id="A0A0S4QPU3"/>
<dbReference type="InterPro" id="IPR024344">
    <property type="entry name" value="MDMPI_metal-binding"/>
</dbReference>
<dbReference type="InterPro" id="IPR027383">
    <property type="entry name" value="Znf_put"/>
</dbReference>
<reference evidence="7" key="1">
    <citation type="submission" date="2015-11" db="EMBL/GenBank/DDBJ databases">
        <authorList>
            <person name="Varghese N."/>
        </authorList>
    </citation>
    <scope>NUCLEOTIDE SEQUENCE [LARGE SCALE GENOMIC DNA]</scope>
    <source>
        <strain evidence="7">DSM 45899</strain>
    </source>
</reference>
<keyword evidence="1" id="KW-0805">Transcription regulation</keyword>
<dbReference type="Pfam" id="PF13490">
    <property type="entry name" value="zf-HC2"/>
    <property type="match status" value="1"/>
</dbReference>
<dbReference type="EMBL" id="FAOZ01000009">
    <property type="protein sequence ID" value="CUU56952.1"/>
    <property type="molecule type" value="Genomic_DNA"/>
</dbReference>
<organism evidence="6 7">
    <name type="scientific">Parafrankia irregularis</name>
    <dbReference type="NCBI Taxonomy" id="795642"/>
    <lineage>
        <taxon>Bacteria</taxon>
        <taxon>Bacillati</taxon>
        <taxon>Actinomycetota</taxon>
        <taxon>Actinomycetes</taxon>
        <taxon>Frankiales</taxon>
        <taxon>Frankiaceae</taxon>
        <taxon>Parafrankia</taxon>
    </lineage>
</organism>
<keyword evidence="6" id="KW-0479">Metal-binding</keyword>
<evidence type="ECO:0000259" key="4">
    <source>
        <dbReference type="Pfam" id="PF11716"/>
    </source>
</evidence>
<sequence length="440" mass="45035">MTIEPPVARTSGTCVGDLLGAYLLGSCTPAEADAVEKHLGSCAACSTDAAALLPGAPQAPARQTRARQAPARQAPAPRAPGLPGASEGHLAPPADGPGSLAAILAAALAVRPAAPGARQAAPGARMPGAASTEPGHRPGLVGAAGVPCYGNRVGALDRLLIELEAKHWHLPTATGWSVRELVLHLHAVDGLLLAALVPPGARPAPTGAHDAAGGRDEHAEDGNAHYVQDVREDALTRTGIVLDAARDWPVEKVRQRWYEQAEQLCAATERAERSQAPLTVTVDGWTAAPGDHLTSRAFETWIHTRDIAAAAGITVPNPGADDLHAMADLALRLLSVPWAAATAAATVPPPEGTLTVTLTGRGGGTWSLGPDGAQVHQARSDPRAVPADPRPASGTLTVEIVEFCLLVGDRRPASAVTARVEGDERLAAGLLALAPSLARP</sequence>
<dbReference type="InterPro" id="IPR041916">
    <property type="entry name" value="Anti_sigma_zinc_sf"/>
</dbReference>
<dbReference type="Proteomes" id="UP000198802">
    <property type="component" value="Unassembled WGS sequence"/>
</dbReference>
<evidence type="ECO:0000256" key="3">
    <source>
        <dbReference type="SAM" id="MobiDB-lite"/>
    </source>
</evidence>
<feature type="domain" description="Putative zinc-finger" evidence="5">
    <location>
        <begin position="17"/>
        <end position="45"/>
    </location>
</feature>
<dbReference type="Gene3D" id="1.20.120.450">
    <property type="entry name" value="dinb family like domain"/>
    <property type="match status" value="1"/>
</dbReference>
<dbReference type="SUPFAM" id="SSF109854">
    <property type="entry name" value="DinB/YfiT-like putative metalloenzymes"/>
    <property type="match status" value="1"/>
</dbReference>
<dbReference type="InterPro" id="IPR034660">
    <property type="entry name" value="DinB/YfiT-like"/>
</dbReference>
<accession>A0A0S4QPU3</accession>
<name>A0A0S4QPU3_9ACTN</name>
<evidence type="ECO:0000313" key="6">
    <source>
        <dbReference type="EMBL" id="CUU56952.1"/>
    </source>
</evidence>
<evidence type="ECO:0000259" key="5">
    <source>
        <dbReference type="Pfam" id="PF13490"/>
    </source>
</evidence>
<gene>
    <name evidence="6" type="ORF">Ga0074812_109172</name>
</gene>
<feature type="domain" description="Mycothiol-dependent maleylpyruvate isomerase metal-binding" evidence="4">
    <location>
        <begin position="155"/>
        <end position="308"/>
    </location>
</feature>
<evidence type="ECO:0000256" key="2">
    <source>
        <dbReference type="ARBA" id="ARBA00023163"/>
    </source>
</evidence>
<keyword evidence="2" id="KW-0804">Transcription</keyword>
<dbReference type="RefSeq" id="WP_242666281.1">
    <property type="nucleotide sequence ID" value="NZ_FAOZ01000009.1"/>
</dbReference>
<keyword evidence="6" id="KW-0863">Zinc-finger</keyword>
<feature type="region of interest" description="Disordered" evidence="3">
    <location>
        <begin position="57"/>
        <end position="93"/>
    </location>
</feature>
<keyword evidence="7" id="KW-1185">Reference proteome</keyword>
<feature type="region of interest" description="Disordered" evidence="3">
    <location>
        <begin position="118"/>
        <end position="138"/>
    </location>
</feature>
<dbReference type="Pfam" id="PF11716">
    <property type="entry name" value="MDMPI_N"/>
    <property type="match status" value="1"/>
</dbReference>
<protein>
    <submittedName>
        <fullName evidence="6">Putative zinc-finger</fullName>
    </submittedName>
</protein>
<keyword evidence="6" id="KW-0862">Zinc</keyword>
<feature type="compositionally biased region" description="Low complexity" evidence="3">
    <location>
        <begin position="57"/>
        <end position="85"/>
    </location>
</feature>
<evidence type="ECO:0000313" key="7">
    <source>
        <dbReference type="Proteomes" id="UP000198802"/>
    </source>
</evidence>
<dbReference type="GO" id="GO:0008270">
    <property type="term" value="F:zinc ion binding"/>
    <property type="evidence" value="ECO:0007669"/>
    <property type="project" value="UniProtKB-KW"/>
</dbReference>
<evidence type="ECO:0000256" key="1">
    <source>
        <dbReference type="ARBA" id="ARBA00023015"/>
    </source>
</evidence>
<feature type="compositionally biased region" description="Low complexity" evidence="3">
    <location>
        <begin position="118"/>
        <end position="130"/>
    </location>
</feature>